<feature type="transmembrane region" description="Helical" evidence="1">
    <location>
        <begin position="102"/>
        <end position="123"/>
    </location>
</feature>
<dbReference type="InterPro" id="IPR056121">
    <property type="entry name" value="DUF7704"/>
</dbReference>
<feature type="domain" description="DUF7704" evidence="2">
    <location>
        <begin position="6"/>
        <end position="159"/>
    </location>
</feature>
<dbReference type="PANTHER" id="PTHR37019">
    <property type="entry name" value="CHROMOSOME 1, WHOLE GENOME SHOTGUN SEQUENCE"/>
    <property type="match status" value="1"/>
</dbReference>
<feature type="transmembrane region" description="Helical" evidence="1">
    <location>
        <begin position="61"/>
        <end position="82"/>
    </location>
</feature>
<organism evidence="3 4">
    <name type="scientific">Collybia nuda</name>
    <dbReference type="NCBI Taxonomy" id="64659"/>
    <lineage>
        <taxon>Eukaryota</taxon>
        <taxon>Fungi</taxon>
        <taxon>Dikarya</taxon>
        <taxon>Basidiomycota</taxon>
        <taxon>Agaricomycotina</taxon>
        <taxon>Agaricomycetes</taxon>
        <taxon>Agaricomycetidae</taxon>
        <taxon>Agaricales</taxon>
        <taxon>Tricholomatineae</taxon>
        <taxon>Clitocybaceae</taxon>
        <taxon>Collybia</taxon>
    </lineage>
</organism>
<dbReference type="OrthoDB" id="2937326at2759"/>
<name>A0A9P5XXG6_9AGAR</name>
<reference evidence="3" key="1">
    <citation type="submission" date="2020-11" db="EMBL/GenBank/DDBJ databases">
        <authorList>
            <consortium name="DOE Joint Genome Institute"/>
            <person name="Ahrendt S."/>
            <person name="Riley R."/>
            <person name="Andreopoulos W."/>
            <person name="Labutti K."/>
            <person name="Pangilinan J."/>
            <person name="Ruiz-Duenas F.J."/>
            <person name="Barrasa J.M."/>
            <person name="Sanchez-Garcia M."/>
            <person name="Camarero S."/>
            <person name="Miyauchi S."/>
            <person name="Serrano A."/>
            <person name="Linde D."/>
            <person name="Babiker R."/>
            <person name="Drula E."/>
            <person name="Ayuso-Fernandez I."/>
            <person name="Pacheco R."/>
            <person name="Padilla G."/>
            <person name="Ferreira P."/>
            <person name="Barriuso J."/>
            <person name="Kellner H."/>
            <person name="Castanera R."/>
            <person name="Alfaro M."/>
            <person name="Ramirez L."/>
            <person name="Pisabarro A.G."/>
            <person name="Kuo A."/>
            <person name="Tritt A."/>
            <person name="Lipzen A."/>
            <person name="He G."/>
            <person name="Yan M."/>
            <person name="Ng V."/>
            <person name="Cullen D."/>
            <person name="Martin F."/>
            <person name="Rosso M.-N."/>
            <person name="Henrissat B."/>
            <person name="Hibbett D."/>
            <person name="Martinez A.T."/>
            <person name="Grigoriev I.V."/>
        </authorList>
    </citation>
    <scope>NUCLEOTIDE SEQUENCE</scope>
    <source>
        <strain evidence="3">CBS 247.69</strain>
    </source>
</reference>
<dbReference type="Pfam" id="PF24803">
    <property type="entry name" value="DUF7704"/>
    <property type="match status" value="1"/>
</dbReference>
<keyword evidence="1" id="KW-0472">Membrane</keyword>
<proteinExistence type="predicted"/>
<comment type="caution">
    <text evidence="3">The sequence shown here is derived from an EMBL/GenBank/DDBJ whole genome shotgun (WGS) entry which is preliminary data.</text>
</comment>
<sequence length="175" mass="19636">MSKFPALPGFYNLMFLYLEPLSTMGPGLNCLLYPGTAWYWHELVPNSLPTPQLSSLDPRTVIAMWQLSNCYFLLGLTSSLLFRAIRDALPDNLPAQERILGASLAALAVADLTHIFTTLMGLPADVRYDFANWNVMTHGNITVVVILFISRMSWFAGVGRKRYYFGQPTLKAKKT</sequence>
<dbReference type="PANTHER" id="PTHR37019:SF2">
    <property type="entry name" value="EXPERA DOMAIN-CONTAINING PROTEIN"/>
    <property type="match status" value="1"/>
</dbReference>
<keyword evidence="1" id="KW-1133">Transmembrane helix</keyword>
<dbReference type="Proteomes" id="UP000807353">
    <property type="component" value="Unassembled WGS sequence"/>
</dbReference>
<accession>A0A9P5XXG6</accession>
<dbReference type="AlphaFoldDB" id="A0A9P5XXG6"/>
<evidence type="ECO:0000256" key="1">
    <source>
        <dbReference type="SAM" id="Phobius"/>
    </source>
</evidence>
<evidence type="ECO:0000313" key="4">
    <source>
        <dbReference type="Proteomes" id="UP000807353"/>
    </source>
</evidence>
<dbReference type="EMBL" id="MU150370">
    <property type="protein sequence ID" value="KAF9457475.1"/>
    <property type="molecule type" value="Genomic_DNA"/>
</dbReference>
<keyword evidence="4" id="KW-1185">Reference proteome</keyword>
<keyword evidence="1" id="KW-0812">Transmembrane</keyword>
<evidence type="ECO:0000313" key="3">
    <source>
        <dbReference type="EMBL" id="KAF9457475.1"/>
    </source>
</evidence>
<evidence type="ECO:0000259" key="2">
    <source>
        <dbReference type="Pfam" id="PF24803"/>
    </source>
</evidence>
<gene>
    <name evidence="3" type="ORF">BDZ94DRAFT_1273084</name>
</gene>
<protein>
    <recommendedName>
        <fullName evidence="2">DUF7704 domain-containing protein</fullName>
    </recommendedName>
</protein>
<feature type="transmembrane region" description="Helical" evidence="1">
    <location>
        <begin position="135"/>
        <end position="154"/>
    </location>
</feature>